<dbReference type="InterPro" id="IPR052416">
    <property type="entry name" value="GTF3C_component"/>
</dbReference>
<dbReference type="AlphaFoldDB" id="A0A9P6URY7"/>
<dbReference type="GO" id="GO:0006383">
    <property type="term" value="P:transcription by RNA polymerase III"/>
    <property type="evidence" value="ECO:0007669"/>
    <property type="project" value="TreeGrafter"/>
</dbReference>
<dbReference type="GO" id="GO:0005634">
    <property type="term" value="C:nucleus"/>
    <property type="evidence" value="ECO:0007669"/>
    <property type="project" value="UniProtKB-SubCell"/>
</dbReference>
<feature type="compositionally biased region" description="Acidic residues" evidence="4">
    <location>
        <begin position="838"/>
        <end position="847"/>
    </location>
</feature>
<dbReference type="GO" id="GO:0000127">
    <property type="term" value="C:transcription factor TFIIIC complex"/>
    <property type="evidence" value="ECO:0007669"/>
    <property type="project" value="TreeGrafter"/>
</dbReference>
<feature type="region of interest" description="Disordered" evidence="4">
    <location>
        <begin position="658"/>
        <end position="677"/>
    </location>
</feature>
<dbReference type="PANTHER" id="PTHR15052">
    <property type="entry name" value="RNA POLYMERASE III TRANSCRIPTION INITIATION FACTOR COMPLEX SUBUNIT"/>
    <property type="match status" value="1"/>
</dbReference>
<protein>
    <recommendedName>
        <fullName evidence="7">WD40 repeat-like protein</fullName>
    </recommendedName>
</protein>
<feature type="compositionally biased region" description="Basic and acidic residues" evidence="4">
    <location>
        <begin position="863"/>
        <end position="879"/>
    </location>
</feature>
<evidence type="ECO:0000313" key="6">
    <source>
        <dbReference type="Proteomes" id="UP000823405"/>
    </source>
</evidence>
<evidence type="ECO:0000256" key="1">
    <source>
        <dbReference type="ARBA" id="ARBA00004123"/>
    </source>
</evidence>
<keyword evidence="2" id="KW-0804">Transcription</keyword>
<dbReference type="Proteomes" id="UP000823405">
    <property type="component" value="Unassembled WGS sequence"/>
</dbReference>
<dbReference type="PRINTS" id="PR00929">
    <property type="entry name" value="ATHOOK"/>
</dbReference>
<dbReference type="SMART" id="SM00320">
    <property type="entry name" value="WD40"/>
    <property type="match status" value="4"/>
</dbReference>
<feature type="compositionally biased region" description="Acidic residues" evidence="4">
    <location>
        <begin position="33"/>
        <end position="55"/>
    </location>
</feature>
<dbReference type="OrthoDB" id="4703at2759"/>
<dbReference type="SUPFAM" id="SSF50978">
    <property type="entry name" value="WD40 repeat-like"/>
    <property type="match status" value="1"/>
</dbReference>
<keyword evidence="3" id="KW-0539">Nucleus</keyword>
<evidence type="ECO:0000256" key="2">
    <source>
        <dbReference type="ARBA" id="ARBA00023163"/>
    </source>
</evidence>
<feature type="compositionally biased region" description="Polar residues" evidence="4">
    <location>
        <begin position="658"/>
        <end position="670"/>
    </location>
</feature>
<evidence type="ECO:0008006" key="7">
    <source>
        <dbReference type="Google" id="ProtNLM"/>
    </source>
</evidence>
<evidence type="ECO:0000313" key="5">
    <source>
        <dbReference type="EMBL" id="KAG0316620.1"/>
    </source>
</evidence>
<sequence length="1191" mass="130019">MGATRPAARSAAKKGASKIKAGAKKQASKDPNIDMDSDNYEPTLEGDDDDSDEYVEPPKDKNNRQSDDEDDEDEHMDVDEELDEDKGIKPKKQRRRKQINNFSIPLEEMNRLLATSNIAGTQVTEGRNTANSTVAGTELSLERMGGEDVVVAPVSLRAKANAAGDGKRRAQRARPNKPMHKKGEMHSSEFLPSIWKHSYQGPTQNDVHYVSMQPEYLKTIVYPNITSNTKDFRVITEPSDLDEYFPVLTTTRIHTREQDIDMRTMTAKYIESTKQTGINDYYILNAGFSVWAMDWCPLPSHSESPKDNMDYVAIGGFPDTAENCIARDQLYPLGKQDAHPNMIQIWSMNCNTNDQGELQGNPETYLSLCILHSYGAVLDLKWCPTGGLMDAGSSSGDLTRLGILAAAFSDGTIRIFSVPEPRSLRAHLGIVTPVGSSPDPVYIEFPDPFATIRMGDICFMCINWGTSERLAAGLTNGTIAVWDMKLMLSQTKETLAEKDSEYLDPIHLPQVHDVSVRCVDWLRNVDPSDVPWILASSGYDGRIRYTDLHDIYVQIDIKTILGVPMASLFNSWAEAIIYCDFDFGGKMDQLYLESRGFRLFNAKGTIWDFSSSDYQPFVAAAISDGRVKISNPAYKAKRGYGMIQNNLYQVQENTMDADGTSQIDSSGQTEDNGRTRRSSYTYKEGEEREYISKTAGYLSFYGANVAVQKVQWSKCFHSAAWLASGSAGGLVRIDNTMLRQEEGGEGNKITYQPDAYLLKKRIAKGGVIGPDGQFVPARKGRPPKEGGPRRLNKGKNAKGATAKAKATTRKGAKSKSANDDRDSDDEEPEAEESGHDNDNDDDDDDNDGGQSSSTRGLRDEDEFVGRAKDPGPLNGEKRATRLSTGKLAPIFARQSSKTTAASEEEDEDEEEGQDEDDVEEGERGEGEVEGVSSPSKKLTRKPARAAVVVSPSTKDPPKSPAKPRGRPRKNPPPVDPVTSNQTLLSMMRISRPEPSGTDETTSKDISSVDVEMTEVVMEETIVASVATEATTTTATVPATATIATVPPKSSAAGTAAPKKPRGRPPKAKPVTTETTTETTTDGSDNQQVSVATSKEAAPAQGANIGAAAGAADNRETMDMQREDDPRRESSESAASSRSSSVAPEAAAVGTAKVAGTPGKKEAAAPRMTRKRKDMEKNKATNRTLTDLWGKK</sequence>
<feature type="compositionally biased region" description="Basic and acidic residues" evidence="4">
    <location>
        <begin position="56"/>
        <end position="66"/>
    </location>
</feature>
<feature type="compositionally biased region" description="Basic residues" evidence="4">
    <location>
        <begin position="169"/>
        <end position="180"/>
    </location>
</feature>
<proteinExistence type="predicted"/>
<feature type="compositionally biased region" description="Basic and acidic residues" evidence="4">
    <location>
        <begin position="1112"/>
        <end position="1130"/>
    </location>
</feature>
<reference evidence="5" key="1">
    <citation type="journal article" date="2020" name="Fungal Divers.">
        <title>Resolving the Mortierellaceae phylogeny through synthesis of multi-gene phylogenetics and phylogenomics.</title>
        <authorList>
            <person name="Vandepol N."/>
            <person name="Liber J."/>
            <person name="Desiro A."/>
            <person name="Na H."/>
            <person name="Kennedy M."/>
            <person name="Barry K."/>
            <person name="Grigoriev I.V."/>
            <person name="Miller A.N."/>
            <person name="O'Donnell K."/>
            <person name="Stajich J.E."/>
            <person name="Bonito G."/>
        </authorList>
    </citation>
    <scope>NUCLEOTIDE SEQUENCE</scope>
    <source>
        <strain evidence="5">NVP60</strain>
    </source>
</reference>
<feature type="region of interest" description="Disordered" evidence="4">
    <location>
        <begin position="1040"/>
        <end position="1191"/>
    </location>
</feature>
<feature type="compositionally biased region" description="Acidic residues" evidence="4">
    <location>
        <begin position="902"/>
        <end position="920"/>
    </location>
</feature>
<feature type="compositionally biased region" description="Low complexity" evidence="4">
    <location>
        <begin position="1096"/>
        <end position="1111"/>
    </location>
</feature>
<feature type="region of interest" description="Disordered" evidence="4">
    <location>
        <begin position="1"/>
        <end position="96"/>
    </location>
</feature>
<dbReference type="GO" id="GO:0003677">
    <property type="term" value="F:DNA binding"/>
    <property type="evidence" value="ECO:0007669"/>
    <property type="project" value="InterPro"/>
</dbReference>
<accession>A0A9P6URY7</accession>
<comment type="subcellular location">
    <subcellularLocation>
        <location evidence="1">Nucleus</location>
    </subcellularLocation>
</comment>
<keyword evidence="6" id="KW-1185">Reference proteome</keyword>
<gene>
    <name evidence="5" type="ORF">BGZ97_006585</name>
</gene>
<evidence type="ECO:0000256" key="4">
    <source>
        <dbReference type="SAM" id="MobiDB-lite"/>
    </source>
</evidence>
<comment type="caution">
    <text evidence="5">The sequence shown here is derived from an EMBL/GenBank/DDBJ whole genome shotgun (WGS) entry which is preliminary data.</text>
</comment>
<feature type="compositionally biased region" description="Acidic residues" evidence="4">
    <location>
        <begin position="67"/>
        <end position="84"/>
    </location>
</feature>
<feature type="compositionally biased region" description="Basic residues" evidence="4">
    <location>
        <begin position="11"/>
        <end position="23"/>
    </location>
</feature>
<dbReference type="EMBL" id="JAAAIN010000292">
    <property type="protein sequence ID" value="KAG0316620.1"/>
    <property type="molecule type" value="Genomic_DNA"/>
</dbReference>
<dbReference type="Gene3D" id="2.130.10.10">
    <property type="entry name" value="YVTN repeat-like/Quinoprotein amine dehydrogenase"/>
    <property type="match status" value="1"/>
</dbReference>
<dbReference type="InterPro" id="IPR001680">
    <property type="entry name" value="WD40_rpt"/>
</dbReference>
<organism evidence="5 6">
    <name type="scientific">Linnemannia gamsii</name>
    <dbReference type="NCBI Taxonomy" id="64522"/>
    <lineage>
        <taxon>Eukaryota</taxon>
        <taxon>Fungi</taxon>
        <taxon>Fungi incertae sedis</taxon>
        <taxon>Mucoromycota</taxon>
        <taxon>Mortierellomycotina</taxon>
        <taxon>Mortierellomycetes</taxon>
        <taxon>Mortierellales</taxon>
        <taxon>Mortierellaceae</taxon>
        <taxon>Linnemannia</taxon>
    </lineage>
</organism>
<name>A0A9P6URY7_9FUNG</name>
<dbReference type="InterPro" id="IPR015943">
    <property type="entry name" value="WD40/YVTN_repeat-like_dom_sf"/>
</dbReference>
<feature type="compositionally biased region" description="Low complexity" evidence="4">
    <location>
        <begin position="1068"/>
        <end position="1080"/>
    </location>
</feature>
<feature type="compositionally biased region" description="Acidic residues" evidence="4">
    <location>
        <begin position="821"/>
        <end position="831"/>
    </location>
</feature>
<dbReference type="InterPro" id="IPR017956">
    <property type="entry name" value="AT_hook_DNA-bd_motif"/>
</dbReference>
<feature type="compositionally biased region" description="Polar residues" evidence="4">
    <location>
        <begin position="1081"/>
        <end position="1092"/>
    </location>
</feature>
<evidence type="ECO:0000256" key="3">
    <source>
        <dbReference type="ARBA" id="ARBA00023242"/>
    </source>
</evidence>
<dbReference type="InterPro" id="IPR036322">
    <property type="entry name" value="WD40_repeat_dom_sf"/>
</dbReference>
<feature type="compositionally biased region" description="Low complexity" evidence="4">
    <location>
        <begin position="1131"/>
        <end position="1157"/>
    </location>
</feature>
<feature type="region of interest" description="Disordered" evidence="4">
    <location>
        <begin position="160"/>
        <end position="186"/>
    </location>
</feature>
<feature type="region of interest" description="Disordered" evidence="4">
    <location>
        <begin position="767"/>
        <end position="1009"/>
    </location>
</feature>
<dbReference type="PANTHER" id="PTHR15052:SF2">
    <property type="entry name" value="GENERAL TRANSCRIPTION FACTOR 3C POLYPEPTIDE 2"/>
    <property type="match status" value="1"/>
</dbReference>